<dbReference type="InterPro" id="IPR031825">
    <property type="entry name" value="RXLR"/>
</dbReference>
<protein>
    <recommendedName>
        <fullName evidence="5">RxLR effector protein</fullName>
    </recommendedName>
</protein>
<evidence type="ECO:0000313" key="7">
    <source>
        <dbReference type="Proteomes" id="UP000198211"/>
    </source>
</evidence>
<keyword evidence="4 5" id="KW-0732">Signal</keyword>
<evidence type="ECO:0000256" key="4">
    <source>
        <dbReference type="ARBA" id="ARBA00022729"/>
    </source>
</evidence>
<comment type="caution">
    <text evidence="6">The sequence shown here is derived from an EMBL/GenBank/DDBJ whole genome shotgun (WGS) entry which is preliminary data.</text>
</comment>
<dbReference type="EMBL" id="NBNE01004655">
    <property type="protein sequence ID" value="OWZ05008.1"/>
    <property type="molecule type" value="Genomic_DNA"/>
</dbReference>
<name>A0A225VJE8_9STRA</name>
<accession>A0A225VJE8</accession>
<comment type="subcellular location">
    <subcellularLocation>
        <location evidence="1 5">Secreted</location>
    </subcellularLocation>
</comment>
<gene>
    <name evidence="6" type="ORF">PHMEG_00022984</name>
</gene>
<comment type="domain">
    <text evidence="5">The RxLR-dEER motif acts to carry the protein into the host cell cytoplasm through binding to cell surface phosphatidylinositol-3-phosphate.</text>
</comment>
<keyword evidence="7" id="KW-1185">Reference proteome</keyword>
<evidence type="ECO:0000313" key="6">
    <source>
        <dbReference type="EMBL" id="OWZ05008.1"/>
    </source>
</evidence>
<comment type="function">
    <text evidence="5">Effector that suppresses plant defense responses during pathogen infection.</text>
</comment>
<proteinExistence type="inferred from homology"/>
<evidence type="ECO:0000256" key="5">
    <source>
        <dbReference type="RuleBase" id="RU367124"/>
    </source>
</evidence>
<comment type="similarity">
    <text evidence="2 5">Belongs to the RxLR effector family.</text>
</comment>
<keyword evidence="3 5" id="KW-0964">Secreted</keyword>
<evidence type="ECO:0000256" key="3">
    <source>
        <dbReference type="ARBA" id="ARBA00022525"/>
    </source>
</evidence>
<sequence length="165" mass="18772">MRAFHSVVVILAAFLVGGNALSVVTPSESTIQKMPPVRETDKRSLRSYDMNDLKSENEERMIRLDPTKVDEILDTKKVKWVMAGERVDEIFARLKDRKILGKIDKSTIDGLRGSSSDHHKKVFAQWKEDGVSPTVLDNFIKSNPALKNEYLWAATMYNGFMNRAQ</sequence>
<evidence type="ECO:0000256" key="2">
    <source>
        <dbReference type="ARBA" id="ARBA00010400"/>
    </source>
</evidence>
<feature type="signal peptide" evidence="5">
    <location>
        <begin position="1"/>
        <end position="20"/>
    </location>
</feature>
<organism evidence="6 7">
    <name type="scientific">Phytophthora megakarya</name>
    <dbReference type="NCBI Taxonomy" id="4795"/>
    <lineage>
        <taxon>Eukaryota</taxon>
        <taxon>Sar</taxon>
        <taxon>Stramenopiles</taxon>
        <taxon>Oomycota</taxon>
        <taxon>Peronosporomycetes</taxon>
        <taxon>Peronosporales</taxon>
        <taxon>Peronosporaceae</taxon>
        <taxon>Phytophthora</taxon>
    </lineage>
</organism>
<dbReference type="Proteomes" id="UP000198211">
    <property type="component" value="Unassembled WGS sequence"/>
</dbReference>
<evidence type="ECO:0000256" key="1">
    <source>
        <dbReference type="ARBA" id="ARBA00004613"/>
    </source>
</evidence>
<dbReference type="GO" id="GO:0005576">
    <property type="term" value="C:extracellular region"/>
    <property type="evidence" value="ECO:0007669"/>
    <property type="project" value="UniProtKB-SubCell"/>
</dbReference>
<feature type="chain" id="PRO_5028522121" description="RxLR effector protein" evidence="5">
    <location>
        <begin position="21"/>
        <end position="165"/>
    </location>
</feature>
<reference evidence="7" key="1">
    <citation type="submission" date="2017-03" db="EMBL/GenBank/DDBJ databases">
        <title>Phytopthora megakarya and P. palmivora, two closely related causual agents of cacao black pod achieved similar genome size and gene model numbers by different mechanisms.</title>
        <authorList>
            <person name="Ali S."/>
            <person name="Shao J."/>
            <person name="Larry D.J."/>
            <person name="Kronmiller B."/>
            <person name="Shen D."/>
            <person name="Strem M.D."/>
            <person name="Melnick R.L."/>
            <person name="Guiltinan M.J."/>
            <person name="Tyler B.M."/>
            <person name="Meinhardt L.W."/>
            <person name="Bailey B.A."/>
        </authorList>
    </citation>
    <scope>NUCLEOTIDE SEQUENCE [LARGE SCALE GENOMIC DNA]</scope>
    <source>
        <strain evidence="7">zdho120</strain>
    </source>
</reference>
<dbReference type="OrthoDB" id="129917at2759"/>
<dbReference type="Pfam" id="PF16810">
    <property type="entry name" value="RXLR"/>
    <property type="match status" value="1"/>
</dbReference>
<dbReference type="AlphaFoldDB" id="A0A225VJE8"/>